<keyword evidence="3" id="KW-1185">Reference proteome</keyword>
<dbReference type="GO" id="GO:0015074">
    <property type="term" value="P:DNA integration"/>
    <property type="evidence" value="ECO:0007669"/>
    <property type="project" value="InterPro"/>
</dbReference>
<dbReference type="Pfam" id="PF01498">
    <property type="entry name" value="HTH_Tnp_Tc3_2"/>
    <property type="match status" value="1"/>
</dbReference>
<protein>
    <recommendedName>
        <fullName evidence="1">Transposase Tc1-like domain-containing protein</fullName>
    </recommendedName>
</protein>
<dbReference type="AlphaFoldDB" id="A0AAZ3SPI0"/>
<evidence type="ECO:0000313" key="2">
    <source>
        <dbReference type="Ensembl" id="ENSOTSP00005154903.1"/>
    </source>
</evidence>
<accession>A0AAZ3SPI0</accession>
<evidence type="ECO:0000313" key="3">
    <source>
        <dbReference type="Proteomes" id="UP000694402"/>
    </source>
</evidence>
<gene>
    <name evidence="2" type="primary">NDUFS4</name>
</gene>
<dbReference type="Gene3D" id="1.10.10.10">
    <property type="entry name" value="Winged helix-like DNA-binding domain superfamily/Winged helix DNA-binding domain"/>
    <property type="match status" value="1"/>
</dbReference>
<dbReference type="GO" id="GO:0006313">
    <property type="term" value="P:DNA transposition"/>
    <property type="evidence" value="ECO:0007669"/>
    <property type="project" value="InterPro"/>
</dbReference>
<reference evidence="2" key="3">
    <citation type="submission" date="2025-09" db="UniProtKB">
        <authorList>
            <consortium name="Ensembl"/>
        </authorList>
    </citation>
    <scope>IDENTIFICATION</scope>
</reference>
<feature type="domain" description="Transposase Tc1-like" evidence="1">
    <location>
        <begin position="81"/>
        <end position="137"/>
    </location>
</feature>
<sequence>MALTKSSDFQRGSVIGCHLSNKSVCQVSALLELPWSTINPVIVKWKRLRETTAQSLSGRPHKLTEWDHQVLKSIARINCLSSVATLTTKFQTASGSNVSTITVIWELHEMGLHGQAAAHKPKIIMCNAKRRLEWCKACCHWTLEQWKRFLWSDESRFTIWQSDRRIWVWRMPAEHYLPKCKVWWKKNNGLELFFMVRSRPLSSSEGKS</sequence>
<dbReference type="Ensembl" id="ENSOTST00005151474.1">
    <property type="protein sequence ID" value="ENSOTSP00005154903.1"/>
    <property type="gene ID" value="ENSOTSG00005070135.1"/>
</dbReference>
<dbReference type="InterPro" id="IPR036397">
    <property type="entry name" value="RNaseH_sf"/>
</dbReference>
<evidence type="ECO:0000259" key="1">
    <source>
        <dbReference type="Pfam" id="PF01498"/>
    </source>
</evidence>
<dbReference type="Proteomes" id="UP000694402">
    <property type="component" value="Unassembled WGS sequence"/>
</dbReference>
<dbReference type="GO" id="GO:0003677">
    <property type="term" value="F:DNA binding"/>
    <property type="evidence" value="ECO:0007669"/>
    <property type="project" value="InterPro"/>
</dbReference>
<dbReference type="InterPro" id="IPR036388">
    <property type="entry name" value="WH-like_DNA-bd_sf"/>
</dbReference>
<dbReference type="Gene3D" id="3.30.420.10">
    <property type="entry name" value="Ribonuclease H-like superfamily/Ribonuclease H"/>
    <property type="match status" value="1"/>
</dbReference>
<name>A0AAZ3SPI0_ONCTS</name>
<organism evidence="2 3">
    <name type="scientific">Oncorhynchus tshawytscha</name>
    <name type="common">Chinook salmon</name>
    <name type="synonym">Salmo tshawytscha</name>
    <dbReference type="NCBI Taxonomy" id="74940"/>
    <lineage>
        <taxon>Eukaryota</taxon>
        <taxon>Metazoa</taxon>
        <taxon>Chordata</taxon>
        <taxon>Craniata</taxon>
        <taxon>Vertebrata</taxon>
        <taxon>Euteleostomi</taxon>
        <taxon>Actinopterygii</taxon>
        <taxon>Neopterygii</taxon>
        <taxon>Teleostei</taxon>
        <taxon>Protacanthopterygii</taxon>
        <taxon>Salmoniformes</taxon>
        <taxon>Salmonidae</taxon>
        <taxon>Salmoninae</taxon>
        <taxon>Oncorhynchus</taxon>
    </lineage>
</organism>
<proteinExistence type="predicted"/>
<dbReference type="GeneTree" id="ENSGT00940000175508"/>
<reference evidence="2" key="2">
    <citation type="submission" date="2025-08" db="UniProtKB">
        <authorList>
            <consortium name="Ensembl"/>
        </authorList>
    </citation>
    <scope>IDENTIFICATION</scope>
</reference>
<reference evidence="3" key="1">
    <citation type="journal article" date="2018" name="PLoS ONE">
        <title>Chinook salmon (Oncorhynchus tshawytscha) genome and transcriptome.</title>
        <authorList>
            <person name="Christensen K.A."/>
            <person name="Leong J.S."/>
            <person name="Sakhrani D."/>
            <person name="Biagi C.A."/>
            <person name="Minkley D.R."/>
            <person name="Withler R.E."/>
            <person name="Rondeau E.B."/>
            <person name="Koop B.F."/>
            <person name="Devlin R.H."/>
        </authorList>
    </citation>
    <scope>NUCLEOTIDE SEQUENCE [LARGE SCALE GENOMIC DNA]</scope>
</reference>
<dbReference type="InterPro" id="IPR002492">
    <property type="entry name" value="Transposase_Tc1-like"/>
</dbReference>